<dbReference type="EMBL" id="BGPR01081052">
    <property type="protein sequence ID" value="GBL81329.1"/>
    <property type="molecule type" value="Genomic_DNA"/>
</dbReference>
<gene>
    <name evidence="2" type="ORF">AVEN_60887_1</name>
</gene>
<organism evidence="2 3">
    <name type="scientific">Araneus ventricosus</name>
    <name type="common">Orbweaver spider</name>
    <name type="synonym">Epeira ventricosa</name>
    <dbReference type="NCBI Taxonomy" id="182803"/>
    <lineage>
        <taxon>Eukaryota</taxon>
        <taxon>Metazoa</taxon>
        <taxon>Ecdysozoa</taxon>
        <taxon>Arthropoda</taxon>
        <taxon>Chelicerata</taxon>
        <taxon>Arachnida</taxon>
        <taxon>Araneae</taxon>
        <taxon>Araneomorphae</taxon>
        <taxon>Entelegynae</taxon>
        <taxon>Araneoidea</taxon>
        <taxon>Araneidae</taxon>
        <taxon>Araneus</taxon>
    </lineage>
</organism>
<name>A0A4Y2AQ08_ARAVE</name>
<evidence type="ECO:0000256" key="1">
    <source>
        <dbReference type="SAM" id="MobiDB-lite"/>
    </source>
</evidence>
<proteinExistence type="predicted"/>
<protein>
    <submittedName>
        <fullName evidence="2">Uncharacterized protein</fullName>
    </submittedName>
</protein>
<feature type="compositionally biased region" description="Low complexity" evidence="1">
    <location>
        <begin position="56"/>
        <end position="66"/>
    </location>
</feature>
<evidence type="ECO:0000313" key="2">
    <source>
        <dbReference type="EMBL" id="GBL81329.1"/>
    </source>
</evidence>
<reference evidence="2 3" key="1">
    <citation type="journal article" date="2019" name="Sci. Rep.">
        <title>Orb-weaving spider Araneus ventricosus genome elucidates the spidroin gene catalogue.</title>
        <authorList>
            <person name="Kono N."/>
            <person name="Nakamura H."/>
            <person name="Ohtoshi R."/>
            <person name="Moran D.A.P."/>
            <person name="Shinohara A."/>
            <person name="Yoshida Y."/>
            <person name="Fujiwara M."/>
            <person name="Mori M."/>
            <person name="Tomita M."/>
            <person name="Arakawa K."/>
        </authorList>
    </citation>
    <scope>NUCLEOTIDE SEQUENCE [LARGE SCALE GENOMIC DNA]</scope>
</reference>
<accession>A0A4Y2AQ08</accession>
<sequence length="79" mass="8783">MPDQVELEPPLPLHLTNMLDQVELEPPLPLHLTNMLDQVELEPPLPLHLTNMLDQSPGTSPTTTSTNIDQAPRAPTHHI</sequence>
<comment type="caution">
    <text evidence="2">The sequence shown here is derived from an EMBL/GenBank/DDBJ whole genome shotgun (WGS) entry which is preliminary data.</text>
</comment>
<evidence type="ECO:0000313" key="3">
    <source>
        <dbReference type="Proteomes" id="UP000499080"/>
    </source>
</evidence>
<dbReference type="Proteomes" id="UP000499080">
    <property type="component" value="Unassembled WGS sequence"/>
</dbReference>
<feature type="region of interest" description="Disordered" evidence="1">
    <location>
        <begin position="48"/>
        <end position="79"/>
    </location>
</feature>
<keyword evidence="3" id="KW-1185">Reference proteome</keyword>
<dbReference type="AlphaFoldDB" id="A0A4Y2AQ08"/>